<evidence type="ECO:0000313" key="1">
    <source>
        <dbReference type="EMBL" id="TKC93052.1"/>
    </source>
</evidence>
<dbReference type="OrthoDB" id="5509863at2"/>
<keyword evidence="2" id="KW-1185">Reference proteome</keyword>
<name>A0A4U1IH13_9BACT</name>
<sequence>MRNLTLSDVRAGLLDLFHHRDEALNTTQTGKLYGPILAAKRKAIEHLEDAGGRPVGDLTEADAHHDGLGAAIWHYTEAVLSHPFVPEERRAAARRIREAFIRDLGVLSDSYAEEAAAAKQNRPKLAELEADLRAAPTPDGKTLYDWASAFVDHGDKLAQLLSTRGQATGFEYFRQQTVLRVTTIGLLGRFRAALRDELVEHPDLPRDLDERIFGGFDELTQKRAEAKENARK</sequence>
<reference evidence="1 2" key="1">
    <citation type="submission" date="2019-04" db="EMBL/GenBank/DDBJ databases">
        <authorList>
            <person name="Li Y."/>
            <person name="Wang J."/>
        </authorList>
    </citation>
    <scope>NUCLEOTIDE SEQUENCE [LARGE SCALE GENOMIC DNA]</scope>
    <source>
        <strain evidence="1 2">DSM 14668</strain>
    </source>
</reference>
<comment type="caution">
    <text evidence="1">The sequence shown here is derived from an EMBL/GenBank/DDBJ whole genome shotgun (WGS) entry which is preliminary data.</text>
</comment>
<dbReference type="RefSeq" id="WP_136936269.1">
    <property type="nucleotide sequence ID" value="NZ_SSMQ01000127.1"/>
</dbReference>
<evidence type="ECO:0000313" key="2">
    <source>
        <dbReference type="Proteomes" id="UP000309215"/>
    </source>
</evidence>
<dbReference type="Proteomes" id="UP000309215">
    <property type="component" value="Unassembled WGS sequence"/>
</dbReference>
<protein>
    <submittedName>
        <fullName evidence="1">Uncharacterized protein</fullName>
    </submittedName>
</protein>
<organism evidence="1 2">
    <name type="scientific">Polyangium fumosum</name>
    <dbReference type="NCBI Taxonomy" id="889272"/>
    <lineage>
        <taxon>Bacteria</taxon>
        <taxon>Pseudomonadati</taxon>
        <taxon>Myxococcota</taxon>
        <taxon>Polyangia</taxon>
        <taxon>Polyangiales</taxon>
        <taxon>Polyangiaceae</taxon>
        <taxon>Polyangium</taxon>
    </lineage>
</organism>
<accession>A0A4U1IH13</accession>
<gene>
    <name evidence="1" type="ORF">E8A74_49855</name>
</gene>
<dbReference type="AlphaFoldDB" id="A0A4U1IH13"/>
<dbReference type="EMBL" id="SSMQ01000127">
    <property type="protein sequence ID" value="TKC93052.1"/>
    <property type="molecule type" value="Genomic_DNA"/>
</dbReference>
<proteinExistence type="predicted"/>